<dbReference type="RefSeq" id="WP_091098696.1">
    <property type="nucleotide sequence ID" value="NZ_FNXE01000020.1"/>
</dbReference>
<dbReference type="Proteomes" id="UP000199634">
    <property type="component" value="Unassembled WGS sequence"/>
</dbReference>
<accession>A0A1H6L138</accession>
<gene>
    <name evidence="2" type="ORF">SAMN02927937_01592</name>
</gene>
<evidence type="ECO:0000256" key="1">
    <source>
        <dbReference type="SAM" id="SignalP"/>
    </source>
</evidence>
<dbReference type="STRING" id="1159016.SAMN02927937_01592"/>
<feature type="signal peptide" evidence="1">
    <location>
        <begin position="1"/>
        <end position="25"/>
    </location>
</feature>
<protein>
    <recommendedName>
        <fullName evidence="4">DUF4625 domain-containing protein</fullName>
    </recommendedName>
</protein>
<evidence type="ECO:0008006" key="4">
    <source>
        <dbReference type="Google" id="ProtNLM"/>
    </source>
</evidence>
<evidence type="ECO:0000313" key="3">
    <source>
        <dbReference type="Proteomes" id="UP000199634"/>
    </source>
</evidence>
<dbReference type="EMBL" id="FNXE01000020">
    <property type="protein sequence ID" value="SEH81837.1"/>
    <property type="molecule type" value="Genomic_DNA"/>
</dbReference>
<sequence>MKNIKSSVFALFGAAILSVSLFSCSNDDATTTNNTTTEQTAMAAKAFSDIRIIPSTLGFGRAYDVNLKCVPANSGICIDLTLPGPGTHPSDGIGRIDHFTMRLSMSMETYQTNTEYFTDGTFEVDNDFLLAPEVLNELEFSPETRVIKQVAKVVQADDETFYIDLNVQQN</sequence>
<keyword evidence="1" id="KW-0732">Signal</keyword>
<dbReference type="PROSITE" id="PS51257">
    <property type="entry name" value="PROKAR_LIPOPROTEIN"/>
    <property type="match status" value="1"/>
</dbReference>
<organism evidence="2 3">
    <name type="scientific">Paenimyroides marinum</name>
    <dbReference type="NCBI Taxonomy" id="1159016"/>
    <lineage>
        <taxon>Bacteria</taxon>
        <taxon>Pseudomonadati</taxon>
        <taxon>Bacteroidota</taxon>
        <taxon>Flavobacteriia</taxon>
        <taxon>Flavobacteriales</taxon>
        <taxon>Flavobacteriaceae</taxon>
        <taxon>Paenimyroides</taxon>
    </lineage>
</organism>
<proteinExistence type="predicted"/>
<feature type="chain" id="PRO_5011559182" description="DUF4625 domain-containing protein" evidence="1">
    <location>
        <begin position="26"/>
        <end position="170"/>
    </location>
</feature>
<keyword evidence="3" id="KW-1185">Reference proteome</keyword>
<reference evidence="2 3" key="1">
    <citation type="submission" date="2016-10" db="EMBL/GenBank/DDBJ databases">
        <authorList>
            <person name="de Groot N.N."/>
        </authorList>
    </citation>
    <scope>NUCLEOTIDE SEQUENCE [LARGE SCALE GENOMIC DNA]</scope>
    <source>
        <strain evidence="2 3">CGMCC 1.10825</strain>
    </source>
</reference>
<dbReference type="AlphaFoldDB" id="A0A1H6L138"/>
<evidence type="ECO:0000313" key="2">
    <source>
        <dbReference type="EMBL" id="SEH81837.1"/>
    </source>
</evidence>
<name>A0A1H6L138_9FLAO</name>